<proteinExistence type="predicted"/>
<dbReference type="OrthoDB" id="237408at2"/>
<gene>
    <name evidence="1" type="ORF">K227x_59460</name>
</gene>
<name>A0A517NK52_9BACT</name>
<keyword evidence="2" id="KW-1185">Reference proteome</keyword>
<dbReference type="Proteomes" id="UP000318538">
    <property type="component" value="Chromosome"/>
</dbReference>
<reference evidence="1 2" key="1">
    <citation type="submission" date="2019-02" db="EMBL/GenBank/DDBJ databases">
        <title>Deep-cultivation of Planctomycetes and their phenomic and genomic characterization uncovers novel biology.</title>
        <authorList>
            <person name="Wiegand S."/>
            <person name="Jogler M."/>
            <person name="Boedeker C."/>
            <person name="Pinto D."/>
            <person name="Vollmers J."/>
            <person name="Rivas-Marin E."/>
            <person name="Kohn T."/>
            <person name="Peeters S.H."/>
            <person name="Heuer A."/>
            <person name="Rast P."/>
            <person name="Oberbeckmann S."/>
            <person name="Bunk B."/>
            <person name="Jeske O."/>
            <person name="Meyerdierks A."/>
            <person name="Storesund J.E."/>
            <person name="Kallscheuer N."/>
            <person name="Luecker S."/>
            <person name="Lage O.M."/>
            <person name="Pohl T."/>
            <person name="Merkel B.J."/>
            <person name="Hornburger P."/>
            <person name="Mueller R.-W."/>
            <person name="Bruemmer F."/>
            <person name="Labrenz M."/>
            <person name="Spormann A.M."/>
            <person name="Op den Camp H."/>
            <person name="Overmann J."/>
            <person name="Amann R."/>
            <person name="Jetten M.S.M."/>
            <person name="Mascher T."/>
            <person name="Medema M.H."/>
            <person name="Devos D.P."/>
            <person name="Kaster A.-K."/>
            <person name="Ovreas L."/>
            <person name="Rohde M."/>
            <person name="Galperin M.Y."/>
            <person name="Jogler C."/>
        </authorList>
    </citation>
    <scope>NUCLEOTIDE SEQUENCE [LARGE SCALE GENOMIC DNA]</scope>
    <source>
        <strain evidence="1 2">K22_7</strain>
    </source>
</reference>
<accession>A0A517NK52</accession>
<dbReference type="KEGG" id="rlc:K227x_59460"/>
<dbReference type="EMBL" id="CP036525">
    <property type="protein sequence ID" value="QDT07518.1"/>
    <property type="molecule type" value="Genomic_DNA"/>
</dbReference>
<sequence length="395" mass="42760">MAISHPSTSSDHFVDTDRLRQLVFQTPAAGSPWVAAPVQSSGTAIARADHADVVFDSPLFWYDPPWHSVPPATADVVARITANQGIAVSGMRRDFAAADDASTFLMGHYSGARDEGAPAGESADACRLRPLPRITPYRPERYGLSIDDFAGTSVIDVRLTIATDQSGRFAYSPEQIQRWEAADDDHPVAGGSWVPAGTFPPDVDSLDGLRSKLEQLRLLAPSAAVFVAMSPFRMDQELPGVIRQKPDGVILRADQVPMSGLMLAFMTRRARLWMEHEKVPEMPLWIVPGPISPDDAVKLVLLGATGVAIDDWCNPMLDGAAAAAGRSAAARLGYKSQSSQDDAIIQWVDSHLGDELDRFRGRMHAMMTLPPTERLVAIDPAWAKSLGVRNLAFGS</sequence>
<dbReference type="RefSeq" id="WP_145175585.1">
    <property type="nucleotide sequence ID" value="NZ_CP036525.1"/>
</dbReference>
<organism evidence="1 2">
    <name type="scientific">Rubripirellula lacrimiformis</name>
    <dbReference type="NCBI Taxonomy" id="1930273"/>
    <lineage>
        <taxon>Bacteria</taxon>
        <taxon>Pseudomonadati</taxon>
        <taxon>Planctomycetota</taxon>
        <taxon>Planctomycetia</taxon>
        <taxon>Pirellulales</taxon>
        <taxon>Pirellulaceae</taxon>
        <taxon>Rubripirellula</taxon>
    </lineage>
</organism>
<evidence type="ECO:0000313" key="1">
    <source>
        <dbReference type="EMBL" id="QDT07518.1"/>
    </source>
</evidence>
<protein>
    <submittedName>
        <fullName evidence="1">Uncharacterized protein</fullName>
    </submittedName>
</protein>
<evidence type="ECO:0000313" key="2">
    <source>
        <dbReference type="Proteomes" id="UP000318538"/>
    </source>
</evidence>
<dbReference type="AlphaFoldDB" id="A0A517NK52"/>